<dbReference type="Gene3D" id="2.60.120.260">
    <property type="entry name" value="Galactose-binding domain-like"/>
    <property type="match status" value="1"/>
</dbReference>
<evidence type="ECO:0008006" key="4">
    <source>
        <dbReference type="Google" id="ProtNLM"/>
    </source>
</evidence>
<evidence type="ECO:0000313" key="3">
    <source>
        <dbReference type="Proteomes" id="UP001343492"/>
    </source>
</evidence>
<accession>A0ABU7GBP7</accession>
<organism evidence="2 3">
    <name type="scientific">Altererythrobacter litoralis</name>
    <dbReference type="NCBI Taxonomy" id="3113904"/>
    <lineage>
        <taxon>Bacteria</taxon>
        <taxon>Pseudomonadati</taxon>
        <taxon>Pseudomonadota</taxon>
        <taxon>Alphaproteobacteria</taxon>
        <taxon>Sphingomonadales</taxon>
        <taxon>Erythrobacteraceae</taxon>
        <taxon>Altererythrobacter</taxon>
    </lineage>
</organism>
<dbReference type="EMBL" id="JAZDQV010000002">
    <property type="protein sequence ID" value="MEE1876449.1"/>
    <property type="molecule type" value="Genomic_DNA"/>
</dbReference>
<feature type="signal peptide" evidence="1">
    <location>
        <begin position="1"/>
        <end position="24"/>
    </location>
</feature>
<keyword evidence="1" id="KW-0732">Signal</keyword>
<evidence type="ECO:0000313" key="2">
    <source>
        <dbReference type="EMBL" id="MEE1876449.1"/>
    </source>
</evidence>
<reference evidence="2 3" key="1">
    <citation type="submission" date="2024-01" db="EMBL/GenBank/DDBJ databases">
        <title>The genome sequence of Erythrobacteraceae sp. strain 1XM1-14.</title>
        <authorList>
            <person name="Liu Y."/>
        </authorList>
    </citation>
    <scope>NUCLEOTIDE SEQUENCE [LARGE SCALE GENOMIC DNA]</scope>
    <source>
        <strain evidence="2 3">1XM1-14</strain>
    </source>
</reference>
<feature type="chain" id="PRO_5047495835" description="CBM-cenC domain-containing protein" evidence="1">
    <location>
        <begin position="25"/>
        <end position="375"/>
    </location>
</feature>
<dbReference type="Proteomes" id="UP001343492">
    <property type="component" value="Unassembled WGS sequence"/>
</dbReference>
<evidence type="ECO:0000256" key="1">
    <source>
        <dbReference type="SAM" id="SignalP"/>
    </source>
</evidence>
<proteinExistence type="predicted"/>
<name>A0ABU7GBP7_9SPHN</name>
<keyword evidence="3" id="KW-1185">Reference proteome</keyword>
<protein>
    <recommendedName>
        <fullName evidence="4">CBM-cenC domain-containing protein</fullName>
    </recommendedName>
</protein>
<comment type="caution">
    <text evidence="2">The sequence shown here is derived from an EMBL/GenBank/DDBJ whole genome shotgun (WGS) entry which is preliminary data.</text>
</comment>
<gene>
    <name evidence="2" type="ORF">VRS74_01965</name>
</gene>
<dbReference type="RefSeq" id="WP_354143562.1">
    <property type="nucleotide sequence ID" value="NZ_JAZDQV010000002.1"/>
</dbReference>
<sequence length="375" mass="40365">MTRLIALTALCAAFGLNTTNALMAQSGGAALEALDAQLPGELANDPSRIDWESYGADLVASAVVDPNIPGGGAARRFEVRRADEFIYAAGTNLPTTKSIRRGEDVTIGFYARTIEAQTDNGKGILRVRFQKNEPPYPGFGEETLEIGREWEWYEVNAKAEMGLRPKDGIVAIQFGRTRQILEIGQAIIVTGATSILSGAKPPPPGPLNLPSPLELPEALRGVGTLLNNPGNRSWNFEAPGGSYEVREDETIWLGRATRLTSLNGPEGAPKIVAKLPIEGRIEEGDVLVIAVAAKTVQSAFDDGKARLEIYVETGGGEAVRFAQSRIAVTDNWQLVRLKTRAPVAIPIGGAQLILQLRNPDQTLDIGPVYFLKSEE</sequence>